<accession>A0AAN9JN20</accession>
<dbReference type="EMBL" id="JAYKXN010000003">
    <property type="protein sequence ID" value="KAK7302245.1"/>
    <property type="molecule type" value="Genomic_DNA"/>
</dbReference>
<evidence type="ECO:0000313" key="1">
    <source>
        <dbReference type="EMBL" id="KAK7302245.1"/>
    </source>
</evidence>
<keyword evidence="2" id="KW-1185">Reference proteome</keyword>
<gene>
    <name evidence="1" type="ORF">RJT34_13130</name>
</gene>
<proteinExistence type="predicted"/>
<name>A0AAN9JN20_CLITE</name>
<evidence type="ECO:0008006" key="3">
    <source>
        <dbReference type="Google" id="ProtNLM"/>
    </source>
</evidence>
<reference evidence="1 2" key="1">
    <citation type="submission" date="2024-01" db="EMBL/GenBank/DDBJ databases">
        <title>The genomes of 5 underutilized Papilionoideae crops provide insights into root nodulation and disease resistance.</title>
        <authorList>
            <person name="Yuan L."/>
        </authorList>
    </citation>
    <scope>NUCLEOTIDE SEQUENCE [LARGE SCALE GENOMIC DNA]</scope>
    <source>
        <strain evidence="1">LY-2023</strain>
        <tissue evidence="1">Leaf</tissue>
    </source>
</reference>
<protein>
    <recommendedName>
        <fullName evidence="3">DUF4283 domain-containing protein</fullName>
    </recommendedName>
</protein>
<evidence type="ECO:0000313" key="2">
    <source>
        <dbReference type="Proteomes" id="UP001359559"/>
    </source>
</evidence>
<comment type="caution">
    <text evidence="1">The sequence shown here is derived from an EMBL/GenBank/DDBJ whole genome shotgun (WGS) entry which is preliminary data.</text>
</comment>
<sequence>MLYVYFLAGFDFEAQNLLNACLKLLKAYWRIHLSNRVVGRFTRVDMNVVDMTWGRFPQICIEIYLNTLVAGKLGLQEVWYNIKYEGLRLLCISCGCYDHLAHNCKTQKNSPNDIQGTQLKHVERNKYIMMDDEVEISKRNTHDG</sequence>
<organism evidence="1 2">
    <name type="scientific">Clitoria ternatea</name>
    <name type="common">Butterfly pea</name>
    <dbReference type="NCBI Taxonomy" id="43366"/>
    <lineage>
        <taxon>Eukaryota</taxon>
        <taxon>Viridiplantae</taxon>
        <taxon>Streptophyta</taxon>
        <taxon>Embryophyta</taxon>
        <taxon>Tracheophyta</taxon>
        <taxon>Spermatophyta</taxon>
        <taxon>Magnoliopsida</taxon>
        <taxon>eudicotyledons</taxon>
        <taxon>Gunneridae</taxon>
        <taxon>Pentapetalae</taxon>
        <taxon>rosids</taxon>
        <taxon>fabids</taxon>
        <taxon>Fabales</taxon>
        <taxon>Fabaceae</taxon>
        <taxon>Papilionoideae</taxon>
        <taxon>50 kb inversion clade</taxon>
        <taxon>NPAAA clade</taxon>
        <taxon>indigoferoid/millettioid clade</taxon>
        <taxon>Phaseoleae</taxon>
        <taxon>Clitoria</taxon>
    </lineage>
</organism>
<dbReference type="AlphaFoldDB" id="A0AAN9JN20"/>
<dbReference type="Proteomes" id="UP001359559">
    <property type="component" value="Unassembled WGS sequence"/>
</dbReference>